<dbReference type="EMBL" id="CP012502">
    <property type="protein sequence ID" value="AOM82538.1"/>
    <property type="molecule type" value="Genomic_DNA"/>
</dbReference>
<dbReference type="Gene3D" id="3.40.30.10">
    <property type="entry name" value="Glutaredoxin"/>
    <property type="match status" value="1"/>
</dbReference>
<name>A0A1D7QU99_9BACI</name>
<dbReference type="SUPFAM" id="SSF52833">
    <property type="entry name" value="Thioredoxin-like"/>
    <property type="match status" value="1"/>
</dbReference>
<accession>A0A1D7QU99</accession>
<reference evidence="1 2" key="1">
    <citation type="submission" date="2015-08" db="EMBL/GenBank/DDBJ databases">
        <title>The complete genome sequence of Bacillus beveridgei MLTeJB.</title>
        <authorList>
            <person name="Hanson T.E."/>
            <person name="Mesa C."/>
            <person name="Basesman S.M."/>
            <person name="Oremland R.S."/>
        </authorList>
    </citation>
    <scope>NUCLEOTIDE SEQUENCE [LARGE SCALE GENOMIC DNA]</scope>
    <source>
        <strain evidence="1 2">MLTeJB</strain>
    </source>
</reference>
<proteinExistence type="predicted"/>
<organism evidence="1 2">
    <name type="scientific">Salisediminibacterium beveridgei</name>
    <dbReference type="NCBI Taxonomy" id="632773"/>
    <lineage>
        <taxon>Bacteria</taxon>
        <taxon>Bacillati</taxon>
        <taxon>Bacillota</taxon>
        <taxon>Bacilli</taxon>
        <taxon>Bacillales</taxon>
        <taxon>Bacillaceae</taxon>
        <taxon>Salisediminibacterium</taxon>
    </lineage>
</organism>
<dbReference type="STRING" id="632773.BBEV_1170"/>
<keyword evidence="2" id="KW-1185">Reference proteome</keyword>
<dbReference type="Proteomes" id="UP000094463">
    <property type="component" value="Chromosome"/>
</dbReference>
<dbReference type="InterPro" id="IPR036249">
    <property type="entry name" value="Thioredoxin-like_sf"/>
</dbReference>
<dbReference type="AlphaFoldDB" id="A0A1D7QU99"/>
<dbReference type="KEGG" id="bbev:BBEV_1170"/>
<protein>
    <submittedName>
        <fullName evidence="1">Putative 2Fe-2S ferredoxin</fullName>
    </submittedName>
</protein>
<dbReference type="CDD" id="cd02980">
    <property type="entry name" value="TRX_Fd_family"/>
    <property type="match status" value="1"/>
</dbReference>
<evidence type="ECO:0000313" key="2">
    <source>
        <dbReference type="Proteomes" id="UP000094463"/>
    </source>
</evidence>
<evidence type="ECO:0000313" key="1">
    <source>
        <dbReference type="EMBL" id="AOM82538.1"/>
    </source>
</evidence>
<gene>
    <name evidence="1" type="primary">cbiW</name>
    <name evidence="1" type="ORF">BBEV_1170</name>
</gene>
<sequence length="98" mass="11092">MLVCQGKNCRKEGAKAVYKAIQKEVDQRELKKAVQVTKTKCLEQCKGKCVAVDYPEGTWYRNLTPSDSKDLLDSMMARDVNRDLAGHILKNGTFKKVK</sequence>